<sequence length="228" mass="25806">MMHLFMTGVFLKVIFVIVHLSTLSEGRGFQCSAGVIVDQDLESIRQLACNSLQTGNRKSSVDNNSQGNEEVGYEWKLPKPLALEQVNGGMITQLQLTEKCEITSITVSSKENESQVCPKEMAIRKRQNGTVICQGVLFRSQGLIDSAARYCSYGRVRRDDVLGFPPDYTPAVFSTVNHYMAEVPYYDKVNDYDYDKLTYVVFDESCRIVGAMVFADYKFRSCEFEYRG</sequence>
<evidence type="ECO:0008006" key="4">
    <source>
        <dbReference type="Google" id="ProtNLM"/>
    </source>
</evidence>
<evidence type="ECO:0000313" key="3">
    <source>
        <dbReference type="Proteomes" id="UP000275772"/>
    </source>
</evidence>
<dbReference type="AlphaFoldDB" id="A0A383V169"/>
<proteinExistence type="predicted"/>
<dbReference type="EMBL" id="UNSH01000084">
    <property type="protein sequence ID" value="SZF05739.1"/>
    <property type="molecule type" value="Genomic_DNA"/>
</dbReference>
<evidence type="ECO:0000313" key="2">
    <source>
        <dbReference type="EMBL" id="SZF05739.1"/>
    </source>
</evidence>
<gene>
    <name evidence="2" type="ORF">BLGHR1_16542</name>
</gene>
<feature type="chain" id="PRO_5016887838" description="Candidate secreted effector protein" evidence="1">
    <location>
        <begin position="27"/>
        <end position="228"/>
    </location>
</feature>
<feature type="signal peptide" evidence="1">
    <location>
        <begin position="1"/>
        <end position="26"/>
    </location>
</feature>
<reference evidence="2 3" key="1">
    <citation type="submission" date="2017-11" db="EMBL/GenBank/DDBJ databases">
        <authorList>
            <person name="Kracher B."/>
        </authorList>
    </citation>
    <scope>NUCLEOTIDE SEQUENCE [LARGE SCALE GENOMIC DNA]</scope>
    <source>
        <strain evidence="2 3">RACE1</strain>
    </source>
</reference>
<dbReference type="Proteomes" id="UP000275772">
    <property type="component" value="Unassembled WGS sequence"/>
</dbReference>
<evidence type="ECO:0000256" key="1">
    <source>
        <dbReference type="SAM" id="SignalP"/>
    </source>
</evidence>
<protein>
    <recommendedName>
        <fullName evidence="4">Candidate secreted effector protein</fullName>
    </recommendedName>
</protein>
<keyword evidence="1" id="KW-0732">Signal</keyword>
<organism evidence="2 3">
    <name type="scientific">Blumeria hordei</name>
    <name type="common">Barley powdery mildew</name>
    <name type="synonym">Blumeria graminis f. sp. hordei</name>
    <dbReference type="NCBI Taxonomy" id="2867405"/>
    <lineage>
        <taxon>Eukaryota</taxon>
        <taxon>Fungi</taxon>
        <taxon>Dikarya</taxon>
        <taxon>Ascomycota</taxon>
        <taxon>Pezizomycotina</taxon>
        <taxon>Leotiomycetes</taxon>
        <taxon>Erysiphales</taxon>
        <taxon>Erysiphaceae</taxon>
        <taxon>Blumeria</taxon>
    </lineage>
</organism>
<name>A0A383V169_BLUHO</name>
<dbReference type="VEuPathDB" id="FungiDB:BLGHR1_16542"/>
<accession>A0A383V169</accession>